<dbReference type="PROSITE" id="PS51257">
    <property type="entry name" value="PROKAR_LIPOPROTEIN"/>
    <property type="match status" value="1"/>
</dbReference>
<dbReference type="STRING" id="1267423.SAMN05216290_2846"/>
<accession>A0A1I0QYW5</accession>
<dbReference type="Proteomes" id="UP000199437">
    <property type="component" value="Unassembled WGS sequence"/>
</dbReference>
<organism evidence="1 2">
    <name type="scientific">Roseivirga pacifica</name>
    <dbReference type="NCBI Taxonomy" id="1267423"/>
    <lineage>
        <taxon>Bacteria</taxon>
        <taxon>Pseudomonadati</taxon>
        <taxon>Bacteroidota</taxon>
        <taxon>Cytophagia</taxon>
        <taxon>Cytophagales</taxon>
        <taxon>Roseivirgaceae</taxon>
        <taxon>Roseivirga</taxon>
    </lineage>
</organism>
<dbReference type="AlphaFoldDB" id="A0A1I0QYW5"/>
<sequence>MRKTFTYIFASLLFVACVFNEQLLPDNLSYSMLGSVKRNLDKEKSELIEDMKVVLTSGLFSIEVYSTSGKLVRTITQPDQITSEFKQYFASDDFKIKTIQNQPLMLKTALY</sequence>
<dbReference type="EMBL" id="FOIR01000002">
    <property type="protein sequence ID" value="SEW32302.1"/>
    <property type="molecule type" value="Genomic_DNA"/>
</dbReference>
<evidence type="ECO:0000313" key="2">
    <source>
        <dbReference type="Proteomes" id="UP000199437"/>
    </source>
</evidence>
<keyword evidence="2" id="KW-1185">Reference proteome</keyword>
<dbReference type="RefSeq" id="WP_090259231.1">
    <property type="nucleotide sequence ID" value="NZ_FOIR01000002.1"/>
</dbReference>
<reference evidence="2" key="1">
    <citation type="submission" date="2016-10" db="EMBL/GenBank/DDBJ databases">
        <authorList>
            <person name="Varghese N."/>
            <person name="Submissions S."/>
        </authorList>
    </citation>
    <scope>NUCLEOTIDE SEQUENCE [LARGE SCALE GENOMIC DNA]</scope>
    <source>
        <strain evidence="2">CGMCC 1.12402</strain>
    </source>
</reference>
<name>A0A1I0QYW5_9BACT</name>
<protein>
    <submittedName>
        <fullName evidence="1">Uncharacterized protein</fullName>
    </submittedName>
</protein>
<dbReference type="GeneID" id="99987531"/>
<evidence type="ECO:0000313" key="1">
    <source>
        <dbReference type="EMBL" id="SEW32302.1"/>
    </source>
</evidence>
<gene>
    <name evidence="1" type="ORF">SAMN05216290_2846</name>
</gene>
<proteinExistence type="predicted"/>